<sequence length="79" mass="8469">DARAAVEGRAEGGGTIRNARGEKCLEKKKNCSVRRECICFSLLSGIVNSGDGRVRPKQSCTVGTQSGNRLNTTQMLLLT</sequence>
<comment type="caution">
    <text evidence="1">The sequence shown here is derived from an EMBL/GenBank/DDBJ whole genome shotgun (WGS) entry which is preliminary data.</text>
</comment>
<gene>
    <name evidence="1" type="ORF">KI387_021004</name>
</gene>
<protein>
    <submittedName>
        <fullName evidence="1">Uncharacterized protein</fullName>
    </submittedName>
</protein>
<accession>A0AA38LET4</accession>
<evidence type="ECO:0000313" key="2">
    <source>
        <dbReference type="Proteomes" id="UP000824469"/>
    </source>
</evidence>
<reference evidence="1 2" key="1">
    <citation type="journal article" date="2021" name="Nat. Plants">
        <title>The Taxus genome provides insights into paclitaxel biosynthesis.</title>
        <authorList>
            <person name="Xiong X."/>
            <person name="Gou J."/>
            <person name="Liao Q."/>
            <person name="Li Y."/>
            <person name="Zhou Q."/>
            <person name="Bi G."/>
            <person name="Li C."/>
            <person name="Du R."/>
            <person name="Wang X."/>
            <person name="Sun T."/>
            <person name="Guo L."/>
            <person name="Liang H."/>
            <person name="Lu P."/>
            <person name="Wu Y."/>
            <person name="Zhang Z."/>
            <person name="Ro D.K."/>
            <person name="Shang Y."/>
            <person name="Huang S."/>
            <person name="Yan J."/>
        </authorList>
    </citation>
    <scope>NUCLEOTIDE SEQUENCE [LARGE SCALE GENOMIC DNA]</scope>
    <source>
        <strain evidence="1">Ta-2019</strain>
    </source>
</reference>
<dbReference type="Proteomes" id="UP000824469">
    <property type="component" value="Unassembled WGS sequence"/>
</dbReference>
<evidence type="ECO:0000313" key="1">
    <source>
        <dbReference type="EMBL" id="KAH9319235.1"/>
    </source>
</evidence>
<organism evidence="1 2">
    <name type="scientific">Taxus chinensis</name>
    <name type="common">Chinese yew</name>
    <name type="synonym">Taxus wallichiana var. chinensis</name>
    <dbReference type="NCBI Taxonomy" id="29808"/>
    <lineage>
        <taxon>Eukaryota</taxon>
        <taxon>Viridiplantae</taxon>
        <taxon>Streptophyta</taxon>
        <taxon>Embryophyta</taxon>
        <taxon>Tracheophyta</taxon>
        <taxon>Spermatophyta</taxon>
        <taxon>Pinopsida</taxon>
        <taxon>Pinidae</taxon>
        <taxon>Conifers II</taxon>
        <taxon>Cupressales</taxon>
        <taxon>Taxaceae</taxon>
        <taxon>Taxus</taxon>
    </lineage>
</organism>
<feature type="non-terminal residue" evidence="1">
    <location>
        <position position="79"/>
    </location>
</feature>
<proteinExistence type="predicted"/>
<dbReference type="AlphaFoldDB" id="A0AA38LET4"/>
<keyword evidence="2" id="KW-1185">Reference proteome</keyword>
<name>A0AA38LET4_TAXCH</name>
<dbReference type="EMBL" id="JAHRHJ020000004">
    <property type="protein sequence ID" value="KAH9319235.1"/>
    <property type="molecule type" value="Genomic_DNA"/>
</dbReference>
<feature type="non-terminal residue" evidence="1">
    <location>
        <position position="1"/>
    </location>
</feature>